<evidence type="ECO:0000313" key="4">
    <source>
        <dbReference type="EMBL" id="MFD0869945.1"/>
    </source>
</evidence>
<evidence type="ECO:0000256" key="2">
    <source>
        <dbReference type="PROSITE-ProRule" id="PRU00335"/>
    </source>
</evidence>
<reference evidence="5" key="1">
    <citation type="journal article" date="2019" name="Int. J. Syst. Evol. Microbiol.">
        <title>The Global Catalogue of Microorganisms (GCM) 10K type strain sequencing project: providing services to taxonomists for standard genome sequencing and annotation.</title>
        <authorList>
            <consortium name="The Broad Institute Genomics Platform"/>
            <consortium name="The Broad Institute Genome Sequencing Center for Infectious Disease"/>
            <person name="Wu L."/>
            <person name="Ma J."/>
        </authorList>
    </citation>
    <scope>NUCLEOTIDE SEQUENCE [LARGE SCALE GENOMIC DNA]</scope>
    <source>
        <strain evidence="5">CCUG 57263</strain>
    </source>
</reference>
<feature type="domain" description="HTH tetR-type" evidence="3">
    <location>
        <begin position="10"/>
        <end position="70"/>
    </location>
</feature>
<dbReference type="InterPro" id="IPR036271">
    <property type="entry name" value="Tet_transcr_reg_TetR-rel_C_sf"/>
</dbReference>
<evidence type="ECO:0000259" key="3">
    <source>
        <dbReference type="PROSITE" id="PS50977"/>
    </source>
</evidence>
<evidence type="ECO:0000313" key="5">
    <source>
        <dbReference type="Proteomes" id="UP001597120"/>
    </source>
</evidence>
<dbReference type="PANTHER" id="PTHR43479">
    <property type="entry name" value="ACREF/ENVCD OPERON REPRESSOR-RELATED"/>
    <property type="match status" value="1"/>
</dbReference>
<organism evidence="4 5">
    <name type="scientific">Paenibacillus residui</name>
    <dbReference type="NCBI Taxonomy" id="629724"/>
    <lineage>
        <taxon>Bacteria</taxon>
        <taxon>Bacillati</taxon>
        <taxon>Bacillota</taxon>
        <taxon>Bacilli</taxon>
        <taxon>Bacillales</taxon>
        <taxon>Paenibacillaceae</taxon>
        <taxon>Paenibacillus</taxon>
    </lineage>
</organism>
<evidence type="ECO:0000256" key="1">
    <source>
        <dbReference type="ARBA" id="ARBA00023125"/>
    </source>
</evidence>
<dbReference type="PROSITE" id="PS50977">
    <property type="entry name" value="HTH_TETR_2"/>
    <property type="match status" value="1"/>
</dbReference>
<accession>A0ABW3DD19</accession>
<gene>
    <name evidence="4" type="ORF">ACFQ03_12360</name>
</gene>
<keyword evidence="1 2" id="KW-0238">DNA-binding</keyword>
<dbReference type="InterPro" id="IPR009057">
    <property type="entry name" value="Homeodomain-like_sf"/>
</dbReference>
<dbReference type="Proteomes" id="UP001597120">
    <property type="component" value="Unassembled WGS sequence"/>
</dbReference>
<feature type="DNA-binding region" description="H-T-H motif" evidence="2">
    <location>
        <begin position="33"/>
        <end position="52"/>
    </location>
</feature>
<protein>
    <submittedName>
        <fullName evidence="4">TetR/AcrR family transcriptional regulator</fullName>
    </submittedName>
</protein>
<keyword evidence="5" id="KW-1185">Reference proteome</keyword>
<comment type="caution">
    <text evidence="4">The sequence shown here is derived from an EMBL/GenBank/DDBJ whole genome shotgun (WGS) entry which is preliminary data.</text>
</comment>
<name>A0ABW3DD19_9BACL</name>
<sequence length="203" mass="23569">MSSRMKEKFNQRNELILQKAEKLIKEKGYHNTKMIDIAEALDIAKGTLYLHFKSKESLVFSIVKSKIVQFFKSVETISRSDKTAKYKVINIIREGYKSDFFEFVLASFPDMGAVFSEDQNKELSSIQQKIIECFKYVIEEGMDSKYFDNKAPSDFLALQLMQLFDPLVYDSLVYKGDMSHEDFVQFSTVYFLKAITCEGDNKL</sequence>
<dbReference type="PRINTS" id="PR00455">
    <property type="entry name" value="HTHTETR"/>
</dbReference>
<dbReference type="Pfam" id="PF00440">
    <property type="entry name" value="TetR_N"/>
    <property type="match status" value="1"/>
</dbReference>
<dbReference type="SUPFAM" id="SSF48498">
    <property type="entry name" value="Tetracyclin repressor-like, C-terminal domain"/>
    <property type="match status" value="1"/>
</dbReference>
<dbReference type="SUPFAM" id="SSF46689">
    <property type="entry name" value="Homeodomain-like"/>
    <property type="match status" value="1"/>
</dbReference>
<dbReference type="RefSeq" id="WP_379288414.1">
    <property type="nucleotide sequence ID" value="NZ_JBHTIU010000039.1"/>
</dbReference>
<dbReference type="InterPro" id="IPR050624">
    <property type="entry name" value="HTH-type_Tx_Regulator"/>
</dbReference>
<dbReference type="PANTHER" id="PTHR43479:SF11">
    <property type="entry name" value="ACREF_ENVCD OPERON REPRESSOR-RELATED"/>
    <property type="match status" value="1"/>
</dbReference>
<dbReference type="InterPro" id="IPR001647">
    <property type="entry name" value="HTH_TetR"/>
</dbReference>
<dbReference type="Gene3D" id="1.10.357.10">
    <property type="entry name" value="Tetracycline Repressor, domain 2"/>
    <property type="match status" value="1"/>
</dbReference>
<dbReference type="EMBL" id="JBHTIU010000039">
    <property type="protein sequence ID" value="MFD0869945.1"/>
    <property type="molecule type" value="Genomic_DNA"/>
</dbReference>
<proteinExistence type="predicted"/>